<feature type="compositionally biased region" description="Basic and acidic residues" evidence="1">
    <location>
        <begin position="1556"/>
        <end position="1573"/>
    </location>
</feature>
<dbReference type="Proteomes" id="UP000594263">
    <property type="component" value="Unplaced"/>
</dbReference>
<feature type="compositionally biased region" description="Basic and acidic residues" evidence="1">
    <location>
        <begin position="966"/>
        <end position="976"/>
    </location>
</feature>
<keyword evidence="3" id="KW-1185">Reference proteome</keyword>
<feature type="region of interest" description="Disordered" evidence="1">
    <location>
        <begin position="866"/>
        <end position="923"/>
    </location>
</feature>
<feature type="compositionally biased region" description="Low complexity" evidence="1">
    <location>
        <begin position="1414"/>
        <end position="1425"/>
    </location>
</feature>
<feature type="region of interest" description="Disordered" evidence="1">
    <location>
        <begin position="1"/>
        <end position="120"/>
    </location>
</feature>
<accession>A0A7N0UBG6</accession>
<feature type="region of interest" description="Disordered" evidence="1">
    <location>
        <begin position="949"/>
        <end position="1000"/>
    </location>
</feature>
<name>A0A7N0UBG6_KALFE</name>
<feature type="compositionally biased region" description="Low complexity" evidence="1">
    <location>
        <begin position="950"/>
        <end position="959"/>
    </location>
</feature>
<feature type="region of interest" description="Disordered" evidence="1">
    <location>
        <begin position="1078"/>
        <end position="1123"/>
    </location>
</feature>
<feature type="compositionally biased region" description="Basic and acidic residues" evidence="1">
    <location>
        <begin position="1885"/>
        <end position="1896"/>
    </location>
</feature>
<dbReference type="EnsemblPlants" id="Kaladp0060s0165.1.v1.1">
    <property type="protein sequence ID" value="Kaladp0060s0165.1.v1.1"/>
    <property type="gene ID" value="Kaladp0060s0165.v1.1"/>
</dbReference>
<feature type="compositionally biased region" description="Polar residues" evidence="1">
    <location>
        <begin position="680"/>
        <end position="691"/>
    </location>
</feature>
<feature type="region of interest" description="Disordered" evidence="1">
    <location>
        <begin position="1391"/>
        <end position="1471"/>
    </location>
</feature>
<feature type="region of interest" description="Disordered" evidence="1">
    <location>
        <begin position="1874"/>
        <end position="1896"/>
    </location>
</feature>
<evidence type="ECO:0000313" key="3">
    <source>
        <dbReference type="Proteomes" id="UP000594263"/>
    </source>
</evidence>
<feature type="compositionally biased region" description="Basic residues" evidence="1">
    <location>
        <begin position="1574"/>
        <end position="1586"/>
    </location>
</feature>
<feature type="compositionally biased region" description="Polar residues" evidence="1">
    <location>
        <begin position="1587"/>
        <end position="1608"/>
    </location>
</feature>
<feature type="compositionally biased region" description="Polar residues" evidence="1">
    <location>
        <begin position="2241"/>
        <end position="2255"/>
    </location>
</feature>
<organism evidence="2 3">
    <name type="scientific">Kalanchoe fedtschenkoi</name>
    <name type="common">Lavender scallops</name>
    <name type="synonym">South American air plant</name>
    <dbReference type="NCBI Taxonomy" id="63787"/>
    <lineage>
        <taxon>Eukaryota</taxon>
        <taxon>Viridiplantae</taxon>
        <taxon>Streptophyta</taxon>
        <taxon>Embryophyta</taxon>
        <taxon>Tracheophyta</taxon>
        <taxon>Spermatophyta</taxon>
        <taxon>Magnoliopsida</taxon>
        <taxon>eudicotyledons</taxon>
        <taxon>Gunneridae</taxon>
        <taxon>Pentapetalae</taxon>
        <taxon>Saxifragales</taxon>
        <taxon>Crassulaceae</taxon>
        <taxon>Kalanchoe</taxon>
    </lineage>
</organism>
<feature type="compositionally biased region" description="Polar residues" evidence="1">
    <location>
        <begin position="139"/>
        <end position="150"/>
    </location>
</feature>
<feature type="region of interest" description="Disordered" evidence="1">
    <location>
        <begin position="291"/>
        <end position="338"/>
    </location>
</feature>
<dbReference type="PANTHER" id="PTHR31780">
    <property type="entry name" value="STRESS RESPONSE PROTEIN NST1-RELATED"/>
    <property type="match status" value="1"/>
</dbReference>
<feature type="region of interest" description="Disordered" evidence="1">
    <location>
        <begin position="605"/>
        <end position="706"/>
    </location>
</feature>
<dbReference type="Gramene" id="Kaladp0060s0165.1.v1.1">
    <property type="protein sequence ID" value="Kaladp0060s0165.1.v1.1"/>
    <property type="gene ID" value="Kaladp0060s0165.v1.1"/>
</dbReference>
<feature type="compositionally biased region" description="Gly residues" evidence="1">
    <location>
        <begin position="40"/>
        <end position="49"/>
    </location>
</feature>
<feature type="compositionally biased region" description="Basic and acidic residues" evidence="1">
    <location>
        <begin position="627"/>
        <end position="645"/>
    </location>
</feature>
<reference evidence="2" key="1">
    <citation type="submission" date="2021-01" db="UniProtKB">
        <authorList>
            <consortium name="EnsemblPlants"/>
        </authorList>
    </citation>
    <scope>IDENTIFICATION</scope>
</reference>
<evidence type="ECO:0000313" key="2">
    <source>
        <dbReference type="EnsemblPlants" id="Kaladp0060s0165.1.v1.1"/>
    </source>
</evidence>
<feature type="region of interest" description="Disordered" evidence="1">
    <location>
        <begin position="1556"/>
        <end position="1608"/>
    </location>
</feature>
<feature type="compositionally biased region" description="Basic and acidic residues" evidence="1">
    <location>
        <begin position="1448"/>
        <end position="1460"/>
    </location>
</feature>
<sequence length="2313" mass="251567">MVVLSRPRSSQKIGQKLSVPSPVNLPSMKKEHEKFDSSGAGSGSAGGATGNSSRPSSAGMGWTKPATVVLQEKDKSSETPSDVVGVPSSSVDGASRGGGVYMPPARSGSTADITGSAQAKAYTPVERVAILRGEDFPSLHTSLSTGSGHTLKQKEGPNKKLKKLSGEESDHRDNTNVSDVDVHPQGHTSHHSVGNGSFGNGGGRERSGGLKSTEDSQKQESYFHVSLPEVRMNPRSDWADDERDTGHVLADRSRSYSSQNCEGYWDRDFDMPRGSLMPSKPATNVFNKWGQLDGETGKMPSGEVFKADPYKRDVRPTSNEGRERNSWNNSESYGREDRDISYWRSSSASVTRAKIEGTMNSGNAFGAQPFNMKREMSNDNRFVAPLSRDHDRIASVNDRGSSLDRKNISSMDGGMHRWSNTMEPIGTQGGGQFHRFRSNSYQNSSPAKSNFSLGGKGLSMNDPILNFSKVKKPLSKSEDLSLEGPFTANGFDGRDPFSGGFMGVIKKKKDVPKVTEFHDPARESFEAELERIQKIQEQHRQRVVEEQERAMELARREEDERFRLAREEEQRQKIVEEEARKAAWRAEQERLEAIQKAEELRIAREEEKQRMHMEEERRKQAANQKLLELEEKIARRQAETTKEDTLYADDGTSGPGKEKETSRAPDISDWEDGERMVERITTSASSDSSGLNRFVESGSRPNSFADNVVLAGRGKNVNSWRKEAFENEGSSNFILHSRDNDHQRPGRDVSFNAKNSLQRIDVYGESGYTYPHDNANSGGLDPNMNHPFHHRGQRWNFPGERDRYDSNHEIDQEANESFTEKLGDAGWGGSPSSLHAHSIYQERPYQNPDLGEVYSYSRSRYSVRQPRVLPPPSISSLNRTLNKEVERPGLSTSLDKVLDANHATDPTLQPGYDSARHEKLEDPEMVMFRPGLTSMKDELLENNNSIRCDSQSSLSVTSPPSSPAHLSHEDLDDSRGTPDSSATADAKAVRSSSCDPVMRNGSFLTAVDDEKWIVDNHKILQEQEVYDEGGEYQEGNEVHVDDEDIDLDEEFEALNIEENDSPRVSEHLILGFNEGVEVGMPSDESEGNPNDKSKFSAPQSINHADPIQGDGHVRARSSTEMQTTEELAADLVDQSKIDPPISLCSGDATVCSSLPLPAMAAPSPVSRPVVSSMPVVPNRPEVPMKLQFGLFSGPSLIPSPVSSIQIGSIQMPLHIHPQVGSSLPHQSGPLFQFGQLRYTSPISQGILPMAPQSISAVQPSVPAQFANHNPIGPMSHQPVQDSSQSQNTDNREALVNCQESFSQKKMGLNGDSYSLQLQGEEGKGVVISDRSSNRNTMENGNKLGLHAKVDGHLQHVSATSSPILSTREGQQQSRVAVPHLVSRERVMIRSRAPGPIPAGGGRENFSTGRSFGLRSSDVPSVVPRVETSRSYRKPQRSGRRGENQVQENADRRLPEMDDKMNFGTRGARTSSKNWSRTGAILRKVAKDVTSASKDDRGFAEESSIIDHGKACAGEGRLKRNIDGIDVPLQSGVVRVYEQPGIEVPSDEDDFIEVRSKRQMLNDRREQRDRDNKAKSRLTKSIRKPRHASQNTQAPRNDNKIPSSLGRSLPNEVQSSFVAPEGRSCVSAAVSTGFNTISVSQPLAPIGTPSPHSDGRFETRSLAIKPVQASEQPVVSSGGKSVGPGLTYENKSNAIENAEASLGPWNNAWVNQQVMPLTQSQLDDAMNPAQFDALGSSSGNTSGSIGVPAPSASNLMKYKSLSSVASPINSLLAGEKIQFGAVTSSTILPPSSRAVSQVIGSFGSGRSDQVSPELAASENVSSLFNKKEKPPKQPCIQMQVCESEAEAAASAVAVAAIATDDMLGTRAGHPVSVSLGFEQGTDEGANNDKKSRNQARNEECLSVSLPADLSVETSPIALWQSLQSPQNASNHMLSHFPGGHPSHFPFYEMHPMVGGPIFAFGHPDDASGSQAQSQKNNTVVSGPLGPWQQHHSGADSFYRHPAGFTAPFISQPGGIPGAQGPPHMVVYNHFAPVGQFGQVGLSFMGTTYIPSGKQPDWKHNPISSAIGAGEENVNSMGINSGQQLPHGMPTPIQNLAPGPSLLPMTPPLAMFDISPFHQASDMSGQARWSHVAPPHPHSMPPLLPQQQPPAGGFMHSQFNNGPLSKSTATSSAGLVNRSPDPQTATSKHPAGSAPASQFPAELDPVAPSDSASLDAGKAGPLQNGGSRSQNINSGKKSHSRQQKNVPFHQNSHSTGYNHHRAGGSSQQRKSEWPHRRPAYHSRNQSSVTDKGFHPSKVKQMYVPKRPANSTPATS</sequence>
<feature type="region of interest" description="Disordered" evidence="1">
    <location>
        <begin position="2070"/>
        <end position="2099"/>
    </location>
</feature>
<feature type="region of interest" description="Disordered" evidence="1">
    <location>
        <begin position="2120"/>
        <end position="2313"/>
    </location>
</feature>
<feature type="compositionally biased region" description="Polar residues" evidence="1">
    <location>
        <begin position="2155"/>
        <end position="2185"/>
    </location>
</feature>
<feature type="compositionally biased region" description="Polar residues" evidence="1">
    <location>
        <begin position="2071"/>
        <end position="2082"/>
    </location>
</feature>
<feature type="compositionally biased region" description="Polar residues" evidence="1">
    <location>
        <begin position="1277"/>
        <end position="1288"/>
    </location>
</feature>
<dbReference type="InterPro" id="IPR051195">
    <property type="entry name" value="Fungal_stress_NST1"/>
</dbReference>
<feature type="compositionally biased region" description="Polar residues" evidence="1">
    <location>
        <begin position="107"/>
        <end position="117"/>
    </location>
</feature>
<dbReference type="PANTHER" id="PTHR31780:SF10">
    <property type="entry name" value="LD36051P"/>
    <property type="match status" value="1"/>
</dbReference>
<feature type="compositionally biased region" description="Low complexity" evidence="1">
    <location>
        <begin position="80"/>
        <end position="93"/>
    </location>
</feature>
<feature type="region of interest" description="Disordered" evidence="1">
    <location>
        <begin position="1263"/>
        <end position="1289"/>
    </location>
</feature>
<feature type="compositionally biased region" description="Basic and acidic residues" evidence="1">
    <location>
        <begin position="605"/>
        <end position="619"/>
    </location>
</feature>
<feature type="compositionally biased region" description="Basic and acidic residues" evidence="1">
    <location>
        <begin position="152"/>
        <end position="184"/>
    </location>
</feature>
<feature type="compositionally biased region" description="Basic and acidic residues" evidence="1">
    <location>
        <begin position="305"/>
        <end position="325"/>
    </location>
</feature>
<feature type="compositionally biased region" description="Basic and acidic residues" evidence="1">
    <location>
        <begin position="232"/>
        <end position="254"/>
    </location>
</feature>
<dbReference type="CDD" id="cd06503">
    <property type="entry name" value="ATP-synt_Fo_b"/>
    <property type="match status" value="1"/>
</dbReference>
<dbReference type="OMA" id="QARNEEC"/>
<feature type="region of interest" description="Disordered" evidence="1">
    <location>
        <begin position="138"/>
        <end position="264"/>
    </location>
</feature>
<proteinExistence type="predicted"/>
<feature type="compositionally biased region" description="Pro residues" evidence="1">
    <location>
        <begin position="2132"/>
        <end position="2146"/>
    </location>
</feature>
<evidence type="ECO:0000256" key="1">
    <source>
        <dbReference type="SAM" id="MobiDB-lite"/>
    </source>
</evidence>
<feature type="compositionally biased region" description="Polar residues" evidence="1">
    <location>
        <begin position="2222"/>
        <end position="2233"/>
    </location>
</feature>
<feature type="compositionally biased region" description="Basic and acidic residues" evidence="1">
    <location>
        <begin position="203"/>
        <end position="218"/>
    </location>
</feature>
<protein>
    <submittedName>
        <fullName evidence="2">Uncharacterized protein</fullName>
    </submittedName>
</protein>